<sequence>MLNVSQLNASLRALIWQIKTMSGDLPKIPTTTQKQRRGTRKLKKTVKN</sequence>
<gene>
    <name evidence="2" type="ORF">TPAB3V08_LOCUS10000</name>
</gene>
<dbReference type="EMBL" id="CAJPIN010023974">
    <property type="protein sequence ID" value="CAG2063052.1"/>
    <property type="molecule type" value="Genomic_DNA"/>
</dbReference>
<keyword evidence="3" id="KW-1185">Reference proteome</keyword>
<organism evidence="2 3">
    <name type="scientific">Timema podura</name>
    <name type="common">Walking stick</name>
    <dbReference type="NCBI Taxonomy" id="61482"/>
    <lineage>
        <taxon>Eukaryota</taxon>
        <taxon>Metazoa</taxon>
        <taxon>Ecdysozoa</taxon>
        <taxon>Arthropoda</taxon>
        <taxon>Hexapoda</taxon>
        <taxon>Insecta</taxon>
        <taxon>Pterygota</taxon>
        <taxon>Neoptera</taxon>
        <taxon>Polyneoptera</taxon>
        <taxon>Phasmatodea</taxon>
        <taxon>Timematodea</taxon>
        <taxon>Timematoidea</taxon>
        <taxon>Timematidae</taxon>
        <taxon>Timema</taxon>
    </lineage>
</organism>
<proteinExistence type="predicted"/>
<accession>A0ABN7PC41</accession>
<evidence type="ECO:0000256" key="1">
    <source>
        <dbReference type="SAM" id="MobiDB-lite"/>
    </source>
</evidence>
<reference evidence="2" key="1">
    <citation type="submission" date="2021-03" db="EMBL/GenBank/DDBJ databases">
        <authorList>
            <person name="Tran Van P."/>
        </authorList>
    </citation>
    <scope>NUCLEOTIDE SEQUENCE</scope>
</reference>
<comment type="caution">
    <text evidence="2">The sequence shown here is derived from an EMBL/GenBank/DDBJ whole genome shotgun (WGS) entry which is preliminary data.</text>
</comment>
<dbReference type="Proteomes" id="UP001153148">
    <property type="component" value="Unassembled WGS sequence"/>
</dbReference>
<protein>
    <submittedName>
        <fullName evidence="2">Uncharacterized protein</fullName>
    </submittedName>
</protein>
<evidence type="ECO:0000313" key="3">
    <source>
        <dbReference type="Proteomes" id="UP001153148"/>
    </source>
</evidence>
<feature type="region of interest" description="Disordered" evidence="1">
    <location>
        <begin position="25"/>
        <end position="48"/>
    </location>
</feature>
<feature type="compositionally biased region" description="Basic residues" evidence="1">
    <location>
        <begin position="34"/>
        <end position="48"/>
    </location>
</feature>
<name>A0ABN7PC41_TIMPD</name>
<evidence type="ECO:0000313" key="2">
    <source>
        <dbReference type="EMBL" id="CAG2063052.1"/>
    </source>
</evidence>